<sequence length="101" mass="11124">MPVSSFVQTGVQCNYRSSDKRKGLTVSIENVEHSPKIGTSWIKKTARLGSALGGPVLGNRNPKSFPLVKDSHFEVACWWMTQQMIRGTKTSNNAEYGISGH</sequence>
<proteinExistence type="predicted"/>
<evidence type="ECO:0000313" key="1">
    <source>
        <dbReference type="EMBL" id="MFH4975470.1"/>
    </source>
</evidence>
<dbReference type="AlphaFoldDB" id="A0ABD6E5X8"/>
<comment type="caution">
    <text evidence="1">The sequence shown here is derived from an EMBL/GenBank/DDBJ whole genome shotgun (WGS) entry which is preliminary data.</text>
</comment>
<dbReference type="Proteomes" id="UP001608902">
    <property type="component" value="Unassembled WGS sequence"/>
</dbReference>
<protein>
    <submittedName>
        <fullName evidence="1">Uncharacterized protein</fullName>
    </submittedName>
</protein>
<gene>
    <name evidence="1" type="ORF">AB6A40_002179</name>
</gene>
<dbReference type="EMBL" id="JBGFUD010000920">
    <property type="protein sequence ID" value="MFH4975470.1"/>
    <property type="molecule type" value="Genomic_DNA"/>
</dbReference>
<keyword evidence="2" id="KW-1185">Reference proteome</keyword>
<organism evidence="1 2">
    <name type="scientific">Gnathostoma spinigerum</name>
    <dbReference type="NCBI Taxonomy" id="75299"/>
    <lineage>
        <taxon>Eukaryota</taxon>
        <taxon>Metazoa</taxon>
        <taxon>Ecdysozoa</taxon>
        <taxon>Nematoda</taxon>
        <taxon>Chromadorea</taxon>
        <taxon>Rhabditida</taxon>
        <taxon>Spirurina</taxon>
        <taxon>Gnathostomatomorpha</taxon>
        <taxon>Gnathostomatoidea</taxon>
        <taxon>Gnathostomatidae</taxon>
        <taxon>Gnathostoma</taxon>
    </lineage>
</organism>
<evidence type="ECO:0000313" key="2">
    <source>
        <dbReference type="Proteomes" id="UP001608902"/>
    </source>
</evidence>
<name>A0ABD6E5X8_9BILA</name>
<reference evidence="1 2" key="1">
    <citation type="submission" date="2024-08" db="EMBL/GenBank/DDBJ databases">
        <title>Gnathostoma spinigerum genome.</title>
        <authorList>
            <person name="Gonzalez-Bertolin B."/>
            <person name="Monzon S."/>
            <person name="Zaballos A."/>
            <person name="Jimenez P."/>
            <person name="Dekumyoy P."/>
            <person name="Varona S."/>
            <person name="Cuesta I."/>
            <person name="Sumanam S."/>
            <person name="Adisakwattana P."/>
            <person name="Gasser R.B."/>
            <person name="Hernandez-Gonzalez A."/>
            <person name="Young N.D."/>
            <person name="Perteguer M.J."/>
        </authorList>
    </citation>
    <scope>NUCLEOTIDE SEQUENCE [LARGE SCALE GENOMIC DNA]</scope>
    <source>
        <strain evidence="1">AL3</strain>
        <tissue evidence="1">Liver</tissue>
    </source>
</reference>
<accession>A0ABD6E5X8</accession>